<comment type="caution">
    <text evidence="1">The sequence shown here is derived from an EMBL/GenBank/DDBJ whole genome shotgun (WGS) entry which is preliminary data.</text>
</comment>
<dbReference type="EMBL" id="LAZR01000403">
    <property type="protein sequence ID" value="KKN70444.1"/>
    <property type="molecule type" value="Genomic_DNA"/>
</dbReference>
<evidence type="ECO:0000313" key="1">
    <source>
        <dbReference type="EMBL" id="KKN70444.1"/>
    </source>
</evidence>
<proteinExistence type="predicted"/>
<protein>
    <recommendedName>
        <fullName evidence="2">HicB-like antitoxin of toxin-antitoxin system domain-containing protein</fullName>
    </recommendedName>
</protein>
<accession>A0A0F9SUA3</accession>
<gene>
    <name evidence="1" type="ORF">LCGC14_0431390</name>
</gene>
<name>A0A0F9SUA3_9ZZZZ</name>
<organism evidence="1">
    <name type="scientific">marine sediment metagenome</name>
    <dbReference type="NCBI Taxonomy" id="412755"/>
    <lineage>
        <taxon>unclassified sequences</taxon>
        <taxon>metagenomes</taxon>
        <taxon>ecological metagenomes</taxon>
    </lineage>
</organism>
<reference evidence="1" key="1">
    <citation type="journal article" date="2015" name="Nature">
        <title>Complex archaea that bridge the gap between prokaryotes and eukaryotes.</title>
        <authorList>
            <person name="Spang A."/>
            <person name="Saw J.H."/>
            <person name="Jorgensen S.L."/>
            <person name="Zaremba-Niedzwiedzka K."/>
            <person name="Martijn J."/>
            <person name="Lind A.E."/>
            <person name="van Eijk R."/>
            <person name="Schleper C."/>
            <person name="Guy L."/>
            <person name="Ettema T.J."/>
        </authorList>
    </citation>
    <scope>NUCLEOTIDE SEQUENCE</scope>
</reference>
<evidence type="ECO:0008006" key="2">
    <source>
        <dbReference type="Google" id="ProtNLM"/>
    </source>
</evidence>
<dbReference type="SUPFAM" id="SSF143100">
    <property type="entry name" value="TTHA1013/TTHA0281-like"/>
    <property type="match status" value="1"/>
</dbReference>
<dbReference type="InterPro" id="IPR035069">
    <property type="entry name" value="TTHA1013/TTHA0281-like"/>
</dbReference>
<dbReference type="AlphaFoldDB" id="A0A0F9SUA3"/>
<sequence>MKIESILSWMVVPDETTEGNPCFVVYDLDLHGCMGQGLTEEEATADWLEARKEYLNEEGNGRRT</sequence>